<sequence>MTPSALADYLQFAICNNFPVLIKGKPGIGKSDIVSQAAAAAQTDLIISHPVVSDPTDYKGLPFPNKNGTADFLPFGELRQLINASRQTVFFLDDLGQAPPSVQAACMQLLLARRINGHQVSDQVTFLAATNRREDKAAVGGLLEPVKSRFAAIVELEVNTDDWIKWALQNDMPTELIAFIRFRPELLDDFQPSRDIVNSPSPRTITAIGRQQQAALPERFEFEAFKGAAGEAFAAEYRGFLKMYRELPSMDEIILNPASAPVPREPGAIYAIAAALSHKMTDQNIGAICTYLDRLPLENAVASMKDAATTNRLICNNRAYIQWASDHSDALT</sequence>
<evidence type="ECO:0000259" key="1">
    <source>
        <dbReference type="SMART" id="SM00382"/>
    </source>
</evidence>
<organism evidence="2 3">
    <name type="scientific">Chitinophaga cymbidii</name>
    <dbReference type="NCBI Taxonomy" id="1096750"/>
    <lineage>
        <taxon>Bacteria</taxon>
        <taxon>Pseudomonadati</taxon>
        <taxon>Bacteroidota</taxon>
        <taxon>Chitinophagia</taxon>
        <taxon>Chitinophagales</taxon>
        <taxon>Chitinophagaceae</taxon>
        <taxon>Chitinophaga</taxon>
    </lineage>
</organism>
<protein>
    <submittedName>
        <fullName evidence="2">ATPase</fullName>
    </submittedName>
</protein>
<dbReference type="InterPro" id="IPR003593">
    <property type="entry name" value="AAA+_ATPase"/>
</dbReference>
<dbReference type="CDD" id="cd00009">
    <property type="entry name" value="AAA"/>
    <property type="match status" value="1"/>
</dbReference>
<evidence type="ECO:0000313" key="3">
    <source>
        <dbReference type="Proteomes" id="UP000321436"/>
    </source>
</evidence>
<dbReference type="AlphaFoldDB" id="A0A512RPR6"/>
<gene>
    <name evidence="2" type="ORF">CCY01nite_39460</name>
</gene>
<dbReference type="Pfam" id="PF07728">
    <property type="entry name" value="AAA_5"/>
    <property type="match status" value="1"/>
</dbReference>
<dbReference type="GO" id="GO:0005524">
    <property type="term" value="F:ATP binding"/>
    <property type="evidence" value="ECO:0007669"/>
    <property type="project" value="InterPro"/>
</dbReference>
<comment type="caution">
    <text evidence="2">The sequence shown here is derived from an EMBL/GenBank/DDBJ whole genome shotgun (WGS) entry which is preliminary data.</text>
</comment>
<evidence type="ECO:0000313" key="2">
    <source>
        <dbReference type="EMBL" id="GEP97686.1"/>
    </source>
</evidence>
<dbReference type="RefSeq" id="WP_146865520.1">
    <property type="nucleotide sequence ID" value="NZ_BKAU01000005.1"/>
</dbReference>
<dbReference type="InterPro" id="IPR011704">
    <property type="entry name" value="ATPase_dyneun-rel_AAA"/>
</dbReference>
<dbReference type="GO" id="GO:0016887">
    <property type="term" value="F:ATP hydrolysis activity"/>
    <property type="evidence" value="ECO:0007669"/>
    <property type="project" value="InterPro"/>
</dbReference>
<dbReference type="OrthoDB" id="9808317at2"/>
<keyword evidence="3" id="KW-1185">Reference proteome</keyword>
<name>A0A512RPR6_9BACT</name>
<dbReference type="Proteomes" id="UP000321436">
    <property type="component" value="Unassembled WGS sequence"/>
</dbReference>
<dbReference type="SMART" id="SM00382">
    <property type="entry name" value="AAA"/>
    <property type="match status" value="1"/>
</dbReference>
<reference evidence="2 3" key="1">
    <citation type="submission" date="2019-07" db="EMBL/GenBank/DDBJ databases">
        <title>Whole genome shotgun sequence of Chitinophaga cymbidii NBRC 109752.</title>
        <authorList>
            <person name="Hosoyama A."/>
            <person name="Uohara A."/>
            <person name="Ohji S."/>
            <person name="Ichikawa N."/>
        </authorList>
    </citation>
    <scope>NUCLEOTIDE SEQUENCE [LARGE SCALE GENOMIC DNA]</scope>
    <source>
        <strain evidence="2 3">NBRC 109752</strain>
    </source>
</reference>
<dbReference type="SUPFAM" id="SSF52540">
    <property type="entry name" value="P-loop containing nucleoside triphosphate hydrolases"/>
    <property type="match status" value="1"/>
</dbReference>
<dbReference type="InterPro" id="IPR027417">
    <property type="entry name" value="P-loop_NTPase"/>
</dbReference>
<dbReference type="EMBL" id="BKAU01000005">
    <property type="protein sequence ID" value="GEP97686.1"/>
    <property type="molecule type" value="Genomic_DNA"/>
</dbReference>
<feature type="domain" description="AAA+ ATPase" evidence="1">
    <location>
        <begin position="16"/>
        <end position="160"/>
    </location>
</feature>
<proteinExistence type="predicted"/>
<accession>A0A512RPR6</accession>
<dbReference type="Gene3D" id="3.40.50.300">
    <property type="entry name" value="P-loop containing nucleotide triphosphate hydrolases"/>
    <property type="match status" value="1"/>
</dbReference>